<proteinExistence type="predicted"/>
<name>A0A917CKM4_9GAMM</name>
<evidence type="ECO:0000313" key="2">
    <source>
        <dbReference type="Proteomes" id="UP000632858"/>
    </source>
</evidence>
<accession>A0A917CKM4</accession>
<evidence type="ECO:0000313" key="1">
    <source>
        <dbReference type="EMBL" id="GGF89373.1"/>
    </source>
</evidence>
<dbReference type="EMBL" id="BMFO01000002">
    <property type="protein sequence ID" value="GGF89373.1"/>
    <property type="molecule type" value="Genomic_DNA"/>
</dbReference>
<reference evidence="1" key="1">
    <citation type="journal article" date="2014" name="Int. J. Syst. Evol. Microbiol.">
        <title>Complete genome sequence of Corynebacterium casei LMG S-19264T (=DSM 44701T), isolated from a smear-ripened cheese.</title>
        <authorList>
            <consortium name="US DOE Joint Genome Institute (JGI-PGF)"/>
            <person name="Walter F."/>
            <person name="Albersmeier A."/>
            <person name="Kalinowski J."/>
            <person name="Ruckert C."/>
        </authorList>
    </citation>
    <scope>NUCLEOTIDE SEQUENCE</scope>
    <source>
        <strain evidence="1">CGMCC 1.12726</strain>
    </source>
</reference>
<comment type="caution">
    <text evidence="1">The sequence shown here is derived from an EMBL/GenBank/DDBJ whole genome shotgun (WGS) entry which is preliminary data.</text>
</comment>
<reference evidence="1" key="2">
    <citation type="submission" date="2020-09" db="EMBL/GenBank/DDBJ databases">
        <authorList>
            <person name="Sun Q."/>
            <person name="Zhou Y."/>
        </authorList>
    </citation>
    <scope>NUCLEOTIDE SEQUENCE</scope>
    <source>
        <strain evidence="1">CGMCC 1.12726</strain>
    </source>
</reference>
<dbReference type="Proteomes" id="UP000632858">
    <property type="component" value="Unassembled WGS sequence"/>
</dbReference>
<dbReference type="RefSeq" id="WP_188448258.1">
    <property type="nucleotide sequence ID" value="NZ_BMFO01000002.1"/>
</dbReference>
<sequence>MKLPAPAVIWINRPDNIHTRIAAFTWPTKSGFAWLEDSYLDPYGCNHAFHALEGKLIERSDGIYLELDDGYALIFSQEQVRADPELCPEDIRDGLMGVQAFFAEQGKDWEQEFARMTEELKSELNR</sequence>
<protein>
    <submittedName>
        <fullName evidence="1">Uncharacterized protein</fullName>
    </submittedName>
</protein>
<gene>
    <name evidence="1" type="ORF">GCM10010960_09030</name>
</gene>
<keyword evidence="2" id="KW-1185">Reference proteome</keyword>
<dbReference type="AlphaFoldDB" id="A0A917CKM4"/>
<organism evidence="1 2">
    <name type="scientific">Arenimonas maotaiensis</name>
    <dbReference type="NCBI Taxonomy" id="1446479"/>
    <lineage>
        <taxon>Bacteria</taxon>
        <taxon>Pseudomonadati</taxon>
        <taxon>Pseudomonadota</taxon>
        <taxon>Gammaproteobacteria</taxon>
        <taxon>Lysobacterales</taxon>
        <taxon>Lysobacteraceae</taxon>
        <taxon>Arenimonas</taxon>
    </lineage>
</organism>